<dbReference type="EMBL" id="CAADGH010000020">
    <property type="protein sequence ID" value="VFK75336.1"/>
    <property type="molecule type" value="Genomic_DNA"/>
</dbReference>
<dbReference type="AlphaFoldDB" id="A0A451BAK9"/>
<accession>A0A451BAK9</accession>
<evidence type="ECO:0000313" key="2">
    <source>
        <dbReference type="EMBL" id="VFK30717.1"/>
    </source>
</evidence>
<gene>
    <name evidence="1" type="ORF">BECKMB1821G_GA0114241_100856</name>
    <name evidence="3" type="ORF">BECKMB1821H_GA0114242_102011</name>
    <name evidence="2" type="ORF">BECKMB1821I_GA0114274_101731</name>
</gene>
<organism evidence="3">
    <name type="scientific">Candidatus Kentrum sp. MB</name>
    <dbReference type="NCBI Taxonomy" id="2138164"/>
    <lineage>
        <taxon>Bacteria</taxon>
        <taxon>Pseudomonadati</taxon>
        <taxon>Pseudomonadota</taxon>
        <taxon>Gammaproteobacteria</taxon>
        <taxon>Candidatus Kentrum</taxon>
    </lineage>
</organism>
<evidence type="ECO:0000313" key="3">
    <source>
        <dbReference type="EMBL" id="VFK75336.1"/>
    </source>
</evidence>
<dbReference type="EMBL" id="CAADFQ010000017">
    <property type="protein sequence ID" value="VFK30717.1"/>
    <property type="molecule type" value="Genomic_DNA"/>
</dbReference>
<protein>
    <recommendedName>
        <fullName evidence="4">SMODS and SLOG-associating 2TM effector domain-containing protein</fullName>
    </recommendedName>
</protein>
<evidence type="ECO:0008006" key="4">
    <source>
        <dbReference type="Google" id="ProtNLM"/>
    </source>
</evidence>
<dbReference type="EMBL" id="CAADFO010000008">
    <property type="protein sequence ID" value="VFK24472.1"/>
    <property type="molecule type" value="Genomic_DNA"/>
</dbReference>
<evidence type="ECO:0000313" key="1">
    <source>
        <dbReference type="EMBL" id="VFK24472.1"/>
    </source>
</evidence>
<proteinExistence type="predicted"/>
<sequence>MNHEMKIAIWRSMLDADMSARYWKYLAHRYMARDKRLRIGLAALATGTVGVWFKWEEVALLWKTLSSASAIIAITLPYLDYPRKIEDMSALAGAWGKLRMDYEDLWSKVGKNSDWPLLEEDYRRLRETEALLQEKEVNLPNKGALLKECQNEVKKARGLG</sequence>
<reference evidence="3" key="1">
    <citation type="submission" date="2019-02" db="EMBL/GenBank/DDBJ databases">
        <authorList>
            <person name="Gruber-Vodicka R. H."/>
            <person name="Seah K. B. B."/>
        </authorList>
    </citation>
    <scope>NUCLEOTIDE SEQUENCE</scope>
    <source>
        <strain evidence="1">BECK_BZ197</strain>
        <strain evidence="3">BECK_BZ198</strain>
        <strain evidence="2">BECK_BZ199</strain>
    </source>
</reference>
<name>A0A451BAK9_9GAMM</name>